<dbReference type="OMA" id="QHICESM"/>
<feature type="non-terminal residue" evidence="6">
    <location>
        <position position="1"/>
    </location>
</feature>
<keyword evidence="1" id="KW-0723">Serine/threonine-protein kinase</keyword>
<proteinExistence type="predicted"/>
<dbReference type="GO" id="GO:0004674">
    <property type="term" value="F:protein serine/threonine kinase activity"/>
    <property type="evidence" value="ECO:0007669"/>
    <property type="project" value="UniProtKB-KW"/>
</dbReference>
<dbReference type="OrthoDB" id="301415at2759"/>
<organism evidence="7">
    <name type="scientific">Schizophyllum commune (strain H4-8 / FGSC 9210)</name>
    <name type="common">Split gill fungus</name>
    <dbReference type="NCBI Taxonomy" id="578458"/>
    <lineage>
        <taxon>Eukaryota</taxon>
        <taxon>Fungi</taxon>
        <taxon>Dikarya</taxon>
        <taxon>Basidiomycota</taxon>
        <taxon>Agaricomycotina</taxon>
        <taxon>Agaricomycetes</taxon>
        <taxon>Agaricomycetidae</taxon>
        <taxon>Agaricales</taxon>
        <taxon>Schizophyllaceae</taxon>
        <taxon>Schizophyllum</taxon>
    </lineage>
</organism>
<dbReference type="KEGG" id="scm:SCHCO_01083424"/>
<dbReference type="GO" id="GO:0005524">
    <property type="term" value="F:ATP binding"/>
    <property type="evidence" value="ECO:0007669"/>
    <property type="project" value="InterPro"/>
</dbReference>
<evidence type="ECO:0000313" key="6">
    <source>
        <dbReference type="EMBL" id="EFJ02811.1"/>
    </source>
</evidence>
<name>D8PMI4_SCHCM</name>
<keyword evidence="7" id="KW-1185">Reference proteome</keyword>
<dbReference type="RefSeq" id="XP_003037713.1">
    <property type="nucleotide sequence ID" value="XM_003037667.1"/>
</dbReference>
<dbReference type="Gene3D" id="3.20.200.10">
    <property type="entry name" value="MHCK/EF2 kinase"/>
    <property type="match status" value="1"/>
</dbReference>
<feature type="domain" description="Alpha-type protein kinase" evidence="5">
    <location>
        <begin position="1"/>
        <end position="208"/>
    </location>
</feature>
<dbReference type="AlphaFoldDB" id="D8PMI4"/>
<evidence type="ECO:0000256" key="4">
    <source>
        <dbReference type="SAM" id="MobiDB-lite"/>
    </source>
</evidence>
<reference evidence="6 7" key="1">
    <citation type="journal article" date="2010" name="Nat. Biotechnol.">
        <title>Genome sequence of the model mushroom Schizophyllum commune.</title>
        <authorList>
            <person name="Ohm R.A."/>
            <person name="de Jong J.F."/>
            <person name="Lugones L.G."/>
            <person name="Aerts A."/>
            <person name="Kothe E."/>
            <person name="Stajich J.E."/>
            <person name="de Vries R.P."/>
            <person name="Record E."/>
            <person name="Levasseur A."/>
            <person name="Baker S.E."/>
            <person name="Bartholomew K.A."/>
            <person name="Coutinho P.M."/>
            <person name="Erdmann S."/>
            <person name="Fowler T.J."/>
            <person name="Gathman A.C."/>
            <person name="Lombard V."/>
            <person name="Henrissat B."/>
            <person name="Knabe N."/>
            <person name="Kuees U."/>
            <person name="Lilly W.W."/>
            <person name="Lindquist E."/>
            <person name="Lucas S."/>
            <person name="Magnuson J.K."/>
            <person name="Piumi F."/>
            <person name="Raudaskoski M."/>
            <person name="Salamov A."/>
            <person name="Schmutz J."/>
            <person name="Schwarze F.W.M.R."/>
            <person name="vanKuyk P.A."/>
            <person name="Horton J.S."/>
            <person name="Grigoriev I.V."/>
            <person name="Woesten H.A.B."/>
        </authorList>
    </citation>
    <scope>NUCLEOTIDE SEQUENCE [LARGE SCALE GENOMIC DNA]</scope>
    <source>
        <strain evidence="7">H4-8 / FGSC 9210</strain>
    </source>
</reference>
<evidence type="ECO:0000313" key="7">
    <source>
        <dbReference type="Proteomes" id="UP000007431"/>
    </source>
</evidence>
<dbReference type="SUPFAM" id="SSF56112">
    <property type="entry name" value="Protein kinase-like (PK-like)"/>
    <property type="match status" value="1"/>
</dbReference>
<keyword evidence="2" id="KW-0808">Transferase</keyword>
<sequence>GSDGYVAKRFFDVGRGPDMVSIRDNSQYLELDAIRLVYTKFFIKTFYEVCVRSNFKDFARVTRFRLAREVIPPNGQPSIASDVSLQQLAKAPSGMHIMWLVEPRRNTQTTRWSGTMAHPRHSSLAGNTVTALAHMVYGMSNKTMVLADLQSTFSGFSFKSQFRCTNLPLAYHEFSVSGLGDHGQEGVDCFLREHFCGPVCEQLQVEAWIKDLDNADPQEDDTLGAPEDGGDALNPAQSLHAAPKEPRSLTPSTADGHAGVQSPRTATSSGA</sequence>
<keyword evidence="3" id="KW-0418">Kinase</keyword>
<dbReference type="EMBL" id="GL377302">
    <property type="protein sequence ID" value="EFJ02811.1"/>
    <property type="molecule type" value="Genomic_DNA"/>
</dbReference>
<gene>
    <name evidence="6" type="ORF">SCHCODRAFT_46792</name>
</gene>
<dbReference type="eggNOG" id="ENOG502SJRR">
    <property type="taxonomic scope" value="Eukaryota"/>
</dbReference>
<dbReference type="InParanoid" id="D8PMI4"/>
<accession>D8PMI4</accession>
<dbReference type="HOGENOM" id="CLU_1028804_0_0_1"/>
<feature type="compositionally biased region" description="Polar residues" evidence="4">
    <location>
        <begin position="262"/>
        <end position="271"/>
    </location>
</feature>
<protein>
    <recommendedName>
        <fullName evidence="5">Alpha-type protein kinase domain-containing protein</fullName>
    </recommendedName>
</protein>
<dbReference type="Pfam" id="PF02816">
    <property type="entry name" value="Alpha_kinase"/>
    <property type="match status" value="1"/>
</dbReference>
<evidence type="ECO:0000256" key="1">
    <source>
        <dbReference type="ARBA" id="ARBA00022527"/>
    </source>
</evidence>
<evidence type="ECO:0000256" key="3">
    <source>
        <dbReference type="ARBA" id="ARBA00022777"/>
    </source>
</evidence>
<dbReference type="STRING" id="578458.D8PMI4"/>
<dbReference type="Proteomes" id="UP000007431">
    <property type="component" value="Unassembled WGS sequence"/>
</dbReference>
<dbReference type="GeneID" id="9595059"/>
<dbReference type="PROSITE" id="PS51158">
    <property type="entry name" value="ALPHA_KINASE"/>
    <property type="match status" value="1"/>
</dbReference>
<dbReference type="VEuPathDB" id="FungiDB:SCHCODRAFT_01083424"/>
<feature type="region of interest" description="Disordered" evidence="4">
    <location>
        <begin position="215"/>
        <end position="271"/>
    </location>
</feature>
<dbReference type="InterPro" id="IPR004166">
    <property type="entry name" value="a-kinase_dom"/>
</dbReference>
<dbReference type="InterPro" id="IPR011009">
    <property type="entry name" value="Kinase-like_dom_sf"/>
</dbReference>
<evidence type="ECO:0000259" key="5">
    <source>
        <dbReference type="PROSITE" id="PS51158"/>
    </source>
</evidence>
<evidence type="ECO:0000256" key="2">
    <source>
        <dbReference type="ARBA" id="ARBA00022679"/>
    </source>
</evidence>